<evidence type="ECO:0000313" key="1">
    <source>
        <dbReference type="EMBL" id="TFK05882.1"/>
    </source>
</evidence>
<dbReference type="EMBL" id="QXTE01000107">
    <property type="protein sequence ID" value="TFK05882.1"/>
    <property type="molecule type" value="Genomic_DNA"/>
</dbReference>
<sequence length="110" mass="12220">MSVDRNASWADLPAAPVKPQWVLLQGLNSISFQQAAESISGGRPVLLGSWRREQWFWEGAQNLAGTCQLWKSLDEVESRVAFSSAQPTPLGLCRWQFWHVPHGAPPPSPL</sequence>
<dbReference type="AlphaFoldDB" id="A0A4D9EEC3"/>
<accession>A0A4D9EEC3</accession>
<dbReference type="Proteomes" id="UP000297703">
    <property type="component" value="Unassembled WGS sequence"/>
</dbReference>
<reference evidence="1 2" key="2">
    <citation type="submission" date="2019-04" db="EMBL/GenBank/DDBJ databases">
        <title>The genome sequence of big-headed turtle.</title>
        <authorList>
            <person name="Gong S."/>
        </authorList>
    </citation>
    <scope>NUCLEOTIDE SEQUENCE [LARGE SCALE GENOMIC DNA]</scope>
    <source>
        <strain evidence="1">DO16091913</strain>
        <tissue evidence="1">Muscle</tissue>
    </source>
</reference>
<keyword evidence="2" id="KW-1185">Reference proteome</keyword>
<proteinExistence type="predicted"/>
<organism evidence="1 2">
    <name type="scientific">Platysternon megacephalum</name>
    <name type="common">big-headed turtle</name>
    <dbReference type="NCBI Taxonomy" id="55544"/>
    <lineage>
        <taxon>Eukaryota</taxon>
        <taxon>Metazoa</taxon>
        <taxon>Chordata</taxon>
        <taxon>Craniata</taxon>
        <taxon>Vertebrata</taxon>
        <taxon>Euteleostomi</taxon>
        <taxon>Archelosauria</taxon>
        <taxon>Testudinata</taxon>
        <taxon>Testudines</taxon>
        <taxon>Cryptodira</taxon>
        <taxon>Durocryptodira</taxon>
        <taxon>Testudinoidea</taxon>
        <taxon>Platysternidae</taxon>
        <taxon>Platysternon</taxon>
    </lineage>
</organism>
<protein>
    <submittedName>
        <fullName evidence="1">Rho GTPase-activating protein 31</fullName>
    </submittedName>
</protein>
<gene>
    <name evidence="1" type="ORF">DR999_PMT11517</name>
</gene>
<name>A0A4D9EEC3_9SAUR</name>
<reference evidence="1 2" key="1">
    <citation type="submission" date="2019-04" db="EMBL/GenBank/DDBJ databases">
        <title>Draft genome of the big-headed turtle Platysternon megacephalum.</title>
        <authorList>
            <person name="Gong S."/>
        </authorList>
    </citation>
    <scope>NUCLEOTIDE SEQUENCE [LARGE SCALE GENOMIC DNA]</scope>
    <source>
        <strain evidence="1">DO16091913</strain>
        <tissue evidence="1">Muscle</tissue>
    </source>
</reference>
<evidence type="ECO:0000313" key="2">
    <source>
        <dbReference type="Proteomes" id="UP000297703"/>
    </source>
</evidence>
<comment type="caution">
    <text evidence="1">The sequence shown here is derived from an EMBL/GenBank/DDBJ whole genome shotgun (WGS) entry which is preliminary data.</text>
</comment>